<evidence type="ECO:0000256" key="12">
    <source>
        <dbReference type="PIRSR" id="PIRSR037219-1"/>
    </source>
</evidence>
<dbReference type="InterPro" id="IPR044943">
    <property type="entry name" value="NOS_dom_1"/>
</dbReference>
<dbReference type="PROSITE" id="PS60001">
    <property type="entry name" value="NOS"/>
    <property type="match status" value="1"/>
</dbReference>
<name>A0A1U7PS90_9BACI</name>
<dbReference type="GO" id="GO:0046872">
    <property type="term" value="F:metal ion binding"/>
    <property type="evidence" value="ECO:0007669"/>
    <property type="project" value="UniProtKB-KW"/>
</dbReference>
<dbReference type="Gene3D" id="3.90.440.10">
    <property type="entry name" value="Nitric Oxide Synthase,Heme Domain,Chain A domain 2"/>
    <property type="match status" value="1"/>
</dbReference>
<dbReference type="Gene3D" id="3.90.1230.10">
    <property type="entry name" value="Nitric Oxide Synthase, Chain A, domain 3"/>
    <property type="match status" value="1"/>
</dbReference>
<dbReference type="EMBL" id="FTPL01000003">
    <property type="protein sequence ID" value="SIT88814.1"/>
    <property type="molecule type" value="Genomic_DNA"/>
</dbReference>
<protein>
    <recommendedName>
        <fullName evidence="5 11">Nitric oxide synthase oxygenase</fullName>
        <ecNumber evidence="4 11">1.14.14.47</ecNumber>
    </recommendedName>
</protein>
<feature type="binding site" description="axial binding residue" evidence="12">
    <location>
        <position position="70"/>
    </location>
    <ligand>
        <name>heme</name>
        <dbReference type="ChEBI" id="CHEBI:30413"/>
    </ligand>
    <ligandPart>
        <name>Fe</name>
        <dbReference type="ChEBI" id="CHEBI:18248"/>
    </ligandPart>
</feature>
<dbReference type="Proteomes" id="UP000187550">
    <property type="component" value="Unassembled WGS sequence"/>
</dbReference>
<dbReference type="SUPFAM" id="SSF56512">
    <property type="entry name" value="Nitric oxide (NO) synthase oxygenase domain"/>
    <property type="match status" value="1"/>
</dbReference>
<dbReference type="PANTHER" id="PTHR43410:SF1">
    <property type="entry name" value="NITRIC OXIDE SYNTHASE"/>
    <property type="match status" value="1"/>
</dbReference>
<dbReference type="Gene3D" id="3.90.340.10">
    <property type="entry name" value="Nitric Oxide Synthase, Chain A, domain 1"/>
    <property type="match status" value="1"/>
</dbReference>
<keyword evidence="6 11" id="KW-0349">Heme</keyword>
<evidence type="ECO:0000256" key="9">
    <source>
        <dbReference type="ARBA" id="ARBA00023004"/>
    </source>
</evidence>
<evidence type="ECO:0000256" key="11">
    <source>
        <dbReference type="PIRNR" id="PIRNR037219"/>
    </source>
</evidence>
<dbReference type="AlphaFoldDB" id="A0A1U7PS90"/>
<organism evidence="14 15">
    <name type="scientific">Edaphobacillus lindanitolerans</name>
    <dbReference type="NCBI Taxonomy" id="550447"/>
    <lineage>
        <taxon>Bacteria</taxon>
        <taxon>Bacillati</taxon>
        <taxon>Bacillota</taxon>
        <taxon>Bacilli</taxon>
        <taxon>Bacillales</taxon>
        <taxon>Bacillaceae</taxon>
        <taxon>Edaphobacillus</taxon>
    </lineage>
</organism>
<comment type="catalytic activity">
    <reaction evidence="10">
        <text>3 reduced [flavodoxin] + 2 L-arginine + 4 O2 = 3 oxidized [flavodoxin] + 2 L-citrulline + 2 nitric oxide + 4 H2O + 5 H(+)</text>
        <dbReference type="Rhea" id="RHEA:52324"/>
        <dbReference type="Rhea" id="RHEA-COMP:10622"/>
        <dbReference type="Rhea" id="RHEA-COMP:10623"/>
        <dbReference type="ChEBI" id="CHEBI:15377"/>
        <dbReference type="ChEBI" id="CHEBI:15378"/>
        <dbReference type="ChEBI" id="CHEBI:15379"/>
        <dbReference type="ChEBI" id="CHEBI:16480"/>
        <dbReference type="ChEBI" id="CHEBI:32682"/>
        <dbReference type="ChEBI" id="CHEBI:57618"/>
        <dbReference type="ChEBI" id="CHEBI:57743"/>
        <dbReference type="ChEBI" id="CHEBI:58210"/>
        <dbReference type="EC" id="1.14.14.47"/>
    </reaction>
</comment>
<dbReference type="InterPro" id="IPR050607">
    <property type="entry name" value="NOS"/>
</dbReference>
<dbReference type="InterPro" id="IPR017142">
    <property type="entry name" value="Nitric_oxide_synthase_Oase-su"/>
</dbReference>
<dbReference type="OrthoDB" id="3398374at2"/>
<evidence type="ECO:0000256" key="4">
    <source>
        <dbReference type="ARBA" id="ARBA00012735"/>
    </source>
</evidence>
<evidence type="ECO:0000256" key="10">
    <source>
        <dbReference type="ARBA" id="ARBA00048713"/>
    </source>
</evidence>
<keyword evidence="15" id="KW-1185">Reference proteome</keyword>
<comment type="subunit">
    <text evidence="11">Homodimer.</text>
</comment>
<evidence type="ECO:0000256" key="2">
    <source>
        <dbReference type="ARBA" id="ARBA00002642"/>
    </source>
</evidence>
<dbReference type="GO" id="GO:0020037">
    <property type="term" value="F:heme binding"/>
    <property type="evidence" value="ECO:0007669"/>
    <property type="project" value="InterPro"/>
</dbReference>
<evidence type="ECO:0000256" key="8">
    <source>
        <dbReference type="ARBA" id="ARBA00023002"/>
    </source>
</evidence>
<evidence type="ECO:0000259" key="13">
    <source>
        <dbReference type="PROSITE" id="PS60001"/>
    </source>
</evidence>
<reference evidence="15" key="1">
    <citation type="submission" date="2017-01" db="EMBL/GenBank/DDBJ databases">
        <authorList>
            <person name="Varghese N."/>
            <person name="Submissions S."/>
        </authorList>
    </citation>
    <scope>NUCLEOTIDE SEQUENCE [LARGE SCALE GENOMIC DNA]</scope>
    <source>
        <strain evidence="15">MNA4</strain>
    </source>
</reference>
<dbReference type="GO" id="GO:0006809">
    <property type="term" value="P:nitric oxide biosynthetic process"/>
    <property type="evidence" value="ECO:0007669"/>
    <property type="project" value="InterPro"/>
</dbReference>
<dbReference type="GO" id="GO:0004517">
    <property type="term" value="F:nitric-oxide synthase activity"/>
    <property type="evidence" value="ECO:0007669"/>
    <property type="project" value="InterPro"/>
</dbReference>
<dbReference type="PIRSF" id="PIRSF037219">
    <property type="entry name" value="NOS_oxygenase"/>
    <property type="match status" value="1"/>
</dbReference>
<comment type="similarity">
    <text evidence="3 11">Belongs to the NOS family. Bacterial NOS oxygenase subfamily.</text>
</comment>
<dbReference type="InterPro" id="IPR004030">
    <property type="entry name" value="NOS_N"/>
</dbReference>
<evidence type="ECO:0000256" key="6">
    <source>
        <dbReference type="ARBA" id="ARBA00022617"/>
    </source>
</evidence>
<accession>A0A1U7PS90</accession>
<keyword evidence="9 11" id="KW-0408">Iron</keyword>
<dbReference type="InterPro" id="IPR044944">
    <property type="entry name" value="NOS_dom_3"/>
</dbReference>
<evidence type="ECO:0000256" key="3">
    <source>
        <dbReference type="ARBA" id="ARBA00005411"/>
    </source>
</evidence>
<evidence type="ECO:0000256" key="7">
    <source>
        <dbReference type="ARBA" id="ARBA00022723"/>
    </source>
</evidence>
<evidence type="ECO:0000313" key="15">
    <source>
        <dbReference type="Proteomes" id="UP000187550"/>
    </source>
</evidence>
<dbReference type="RefSeq" id="WP_076759057.1">
    <property type="nucleotide sequence ID" value="NZ_FTPL01000003.1"/>
</dbReference>
<dbReference type="STRING" id="550447.SAMN05428946_2330"/>
<evidence type="ECO:0000256" key="1">
    <source>
        <dbReference type="ARBA" id="ARBA00001971"/>
    </source>
</evidence>
<comment type="cofactor">
    <cofactor evidence="1 11 12">
        <name>heme</name>
        <dbReference type="ChEBI" id="CHEBI:30413"/>
    </cofactor>
</comment>
<sequence length="363" mass="41582">MVKSINHERLLTEAARFIRDCYRELGLPQEQQEERIREIEEEIRRSGTYAHTRAELVHGAKMAWRNSNRCIGRLLWETLEVFDERETKTAEEAYDKLTRHIRHATNGGNIRSTITVFPPRKDGTDPLRIRNHQLIRYAGYREGESVIGDPASVGFTQTCERLGWRGEGTPFDVLPLVIEERGQEPKLFPLPEELIMEVQITHPDLPGMAGLGVRWYAVPIISDMRLEIGGIDYPTAPFNGWYMGTEIGARNLADTGRYDLLPSVARVMGLDTRSARSLWIDRALVELNVAVLHSYRQAGVTLVDHHTAARQFRAFEKKEQDAGRAVTGNWTWLIPPLSPAATHIFHRPYDNEVLKPNFFYQKD</sequence>
<evidence type="ECO:0000256" key="5">
    <source>
        <dbReference type="ARBA" id="ARBA00018859"/>
    </source>
</evidence>
<feature type="domain" description="Nitric oxide synthase (NOS)" evidence="13">
    <location>
        <begin position="69"/>
        <end position="76"/>
    </location>
</feature>
<dbReference type="Pfam" id="PF02898">
    <property type="entry name" value="NO_synthase"/>
    <property type="match status" value="1"/>
</dbReference>
<dbReference type="EC" id="1.14.14.47" evidence="4 11"/>
<dbReference type="InterPro" id="IPR044940">
    <property type="entry name" value="NOS_dom_2"/>
</dbReference>
<comment type="function">
    <text evidence="2 11">Catalyzes the production of nitric oxide.</text>
</comment>
<dbReference type="CDD" id="cd00575">
    <property type="entry name" value="NOS_oxygenase"/>
    <property type="match status" value="1"/>
</dbReference>
<keyword evidence="7 11" id="KW-0479">Metal-binding</keyword>
<proteinExistence type="inferred from homology"/>
<evidence type="ECO:0000313" key="14">
    <source>
        <dbReference type="EMBL" id="SIT88814.1"/>
    </source>
</evidence>
<comment type="miscellaneous">
    <text evidence="11">This protein is similar to the oxygenase domain of eukaryotic nitric oxide synthases but lacks the reductase domain which, in eukaryotes, is responsible for transfer of electrons to the ferric heme during nitric oxide synthesis.</text>
</comment>
<keyword evidence="8 11" id="KW-0560">Oxidoreductase</keyword>
<dbReference type="PANTHER" id="PTHR43410">
    <property type="entry name" value="NITRIC OXIDE SYNTHASE OXYGENASE"/>
    <property type="match status" value="1"/>
</dbReference>
<gene>
    <name evidence="14" type="ORF">SAMN05428946_2330</name>
</gene>
<dbReference type="InterPro" id="IPR036119">
    <property type="entry name" value="NOS_N_sf"/>
</dbReference>